<dbReference type="Proteomes" id="UP000198706">
    <property type="component" value="Unassembled WGS sequence"/>
</dbReference>
<dbReference type="OrthoDB" id="9803111at2"/>
<keyword evidence="5" id="KW-1185">Reference proteome</keyword>
<keyword evidence="2" id="KW-0472">Membrane</keyword>
<feature type="domain" description="Polysaccharide biosynthesis protein CapD-like" evidence="3">
    <location>
        <begin position="303"/>
        <end position="610"/>
    </location>
</feature>
<dbReference type="InterPro" id="IPR036291">
    <property type="entry name" value="NAD(P)-bd_dom_sf"/>
</dbReference>
<protein>
    <submittedName>
        <fullName evidence="4">NDP-sugar epimerase, includes UDP-GlcNAc-inverting 4,6-dehydratase FlaA1 and capsular polysaccharide biosynthesis protein EpsC</fullName>
    </submittedName>
</protein>
<evidence type="ECO:0000256" key="1">
    <source>
        <dbReference type="ARBA" id="ARBA00007430"/>
    </source>
</evidence>
<evidence type="ECO:0000259" key="3">
    <source>
        <dbReference type="Pfam" id="PF02719"/>
    </source>
</evidence>
<dbReference type="SUPFAM" id="SSF51735">
    <property type="entry name" value="NAD(P)-binding Rossmann-fold domains"/>
    <property type="match status" value="1"/>
</dbReference>
<feature type="transmembrane region" description="Helical" evidence="2">
    <location>
        <begin position="86"/>
        <end position="108"/>
    </location>
</feature>
<evidence type="ECO:0000313" key="4">
    <source>
        <dbReference type="EMBL" id="SDK05907.1"/>
    </source>
</evidence>
<feature type="transmembrane region" description="Helical" evidence="2">
    <location>
        <begin position="120"/>
        <end position="138"/>
    </location>
</feature>
<dbReference type="InterPro" id="IPR029063">
    <property type="entry name" value="SAM-dependent_MTases_sf"/>
</dbReference>
<dbReference type="CDD" id="cd05237">
    <property type="entry name" value="UDP_invert_4-6DH_SDR_e"/>
    <property type="match status" value="1"/>
</dbReference>
<reference evidence="4 5" key="1">
    <citation type="submission" date="2016-10" db="EMBL/GenBank/DDBJ databases">
        <authorList>
            <person name="de Groot N.N."/>
        </authorList>
    </citation>
    <scope>NUCLEOTIDE SEQUENCE [LARGE SCALE GENOMIC DNA]</scope>
    <source>
        <strain evidence="4 5">JCM 21544</strain>
    </source>
</reference>
<dbReference type="Pfam" id="PF02719">
    <property type="entry name" value="Polysacc_synt_2"/>
    <property type="match status" value="1"/>
</dbReference>
<gene>
    <name evidence="4" type="ORF">SAMN05216186_10498</name>
</gene>
<dbReference type="InterPro" id="IPR003869">
    <property type="entry name" value="Polysac_CapD-like"/>
</dbReference>
<dbReference type="RefSeq" id="WP_084334281.1">
    <property type="nucleotide sequence ID" value="NZ_FNFD01000004.1"/>
</dbReference>
<dbReference type="SUPFAM" id="SSF53335">
    <property type="entry name" value="S-adenosyl-L-methionine-dependent methyltransferases"/>
    <property type="match status" value="1"/>
</dbReference>
<comment type="similarity">
    <text evidence="1">Belongs to the polysaccharide synthase family.</text>
</comment>
<sequence length="671" mass="75419">MDRFDPRAWLLGWPRGYKRLLQVAVDIVLTWLALWLAFWVRLGSDKLVDPFGVYAWLFLVCPLIAIPIYIRLGMYRAVLRYLGNDALLTIFRAVTLSSLVLALVVYWYRDVPAVVPRSLVFNFWWLSLLMTGSLRLLMRHYFMGDWFNVRQAMHFAPPKDDGLPKAAIYGAGTAGNQLVAALRMGRTIRPVAFIDDDASLNNRTIAGLKVYRPKYLARMIEETGAQQVLLAMPSVTRARRREILQLLEGFPLHIRTVPGLMDLASGRVRVDDIREVDIADLLGRDPVPPRQDLFERCIRGKVVLVTGAGGSIGAELCRQLLGSGPQTLLLFDHSEFNLYSIHAELEERVARESLPLRLVPLLGSVRDARQVFELMRNWSVDTVYHAAAYKHVPMVEHNVAEGVLNNVLGTLNTVQAAIMSGVGHFVLVSTDKAVRPTNVMGSTKRLAEMLLQALSREPAPLLFGDTDGVHRVNQTHFGMVRFGNVLGSSGSVIPRFREQIRRGGPVTVTHPHITRYFMTITEAAQLVIQAGAMGRGGDVFVLDMGQPVKIHELAERMIHLSGFSVRSERNPHGDIAIEFTGLRPGEKLYEELLIGGDASATEHPMILRAKEEYLAWEPLKTLLHALLDSVERGDMARVRQLLREAVHGYVPEGDIVDWSHQRRVWNLEERV</sequence>
<feature type="transmembrane region" description="Helical" evidence="2">
    <location>
        <begin position="20"/>
        <end position="41"/>
    </location>
</feature>
<evidence type="ECO:0000256" key="2">
    <source>
        <dbReference type="SAM" id="Phobius"/>
    </source>
</evidence>
<dbReference type="Pfam" id="PF13727">
    <property type="entry name" value="CoA_binding_3"/>
    <property type="match status" value="1"/>
</dbReference>
<dbReference type="InterPro" id="IPR051203">
    <property type="entry name" value="Polysaccharide_Synthase-Rel"/>
</dbReference>
<accession>A0A1G8YT42</accession>
<keyword evidence="2" id="KW-0812">Transmembrane</keyword>
<dbReference type="Gene3D" id="3.40.50.720">
    <property type="entry name" value="NAD(P)-binding Rossmann-like Domain"/>
    <property type="match status" value="2"/>
</dbReference>
<organism evidence="4 5">
    <name type="scientific">Pseudomonas indica</name>
    <dbReference type="NCBI Taxonomy" id="137658"/>
    <lineage>
        <taxon>Bacteria</taxon>
        <taxon>Pseudomonadati</taxon>
        <taxon>Pseudomonadota</taxon>
        <taxon>Gammaproteobacteria</taxon>
        <taxon>Pseudomonadales</taxon>
        <taxon>Pseudomonadaceae</taxon>
        <taxon>Pseudomonas</taxon>
    </lineage>
</organism>
<name>A0A1G8YT42_9PSED</name>
<evidence type="ECO:0000313" key="5">
    <source>
        <dbReference type="Proteomes" id="UP000198706"/>
    </source>
</evidence>
<dbReference type="AlphaFoldDB" id="A0A1G8YT42"/>
<dbReference type="PANTHER" id="PTHR43318:SF1">
    <property type="entry name" value="POLYSACCHARIDE BIOSYNTHESIS PROTEIN EPSC-RELATED"/>
    <property type="match status" value="1"/>
</dbReference>
<dbReference type="EMBL" id="FNFD01000004">
    <property type="protein sequence ID" value="SDK05907.1"/>
    <property type="molecule type" value="Genomic_DNA"/>
</dbReference>
<feature type="transmembrane region" description="Helical" evidence="2">
    <location>
        <begin position="53"/>
        <end position="74"/>
    </location>
</feature>
<dbReference type="PANTHER" id="PTHR43318">
    <property type="entry name" value="UDP-N-ACETYLGLUCOSAMINE 4,6-DEHYDRATASE"/>
    <property type="match status" value="1"/>
</dbReference>
<proteinExistence type="inferred from homology"/>
<dbReference type="STRING" id="137658.SAMN05216186_10498"/>
<keyword evidence="2" id="KW-1133">Transmembrane helix</keyword>